<dbReference type="PANTHER" id="PTHR21599:SF0">
    <property type="entry name" value="GLYCERATE KINASE"/>
    <property type="match status" value="1"/>
</dbReference>
<sequence>MSKEAPTIVCAPDSFKGSAGAPEAAAALARGARQVFPDSRITDLPFADGGEGTLDALLAVWGTPARSVDVVDALGRLTSAQFGISADGRTAVIEAAQANGLPQVSDVALAPERADTYGVGLIAGHVLDQGVEEILLCIGGSASTDGGAGIASALGAAFTDSSGSPISPGGGGLAALASVDVSGLDPRALAVRWRIAVDVDNPLTGPDGAAAVFGPQKGADSASVSVLDSGLAHLAEVLAGSPADASTLAATPGFGAAGGIPLALTTLLDAEVVPGSTMVAEAVGLSEALAGADIVLTGEGSFDSQSLGGKVVAAVRDCAPASARVIVVAGHVALTPAECREAGITAALSIAPGPAGLDELSERAEELIEATAAHACALMVAGEDLAGFGARPDARAADLADARAAEFAGARAADAEGN</sequence>
<evidence type="ECO:0000313" key="6">
    <source>
        <dbReference type="Proteomes" id="UP000576792"/>
    </source>
</evidence>
<protein>
    <submittedName>
        <fullName evidence="5">Glycerate kinase</fullName>
        <ecNumber evidence="5">2.7.1.31</ecNumber>
    </submittedName>
</protein>
<dbReference type="PANTHER" id="PTHR21599">
    <property type="entry name" value="GLYCERATE KINASE"/>
    <property type="match status" value="1"/>
</dbReference>
<dbReference type="Gene3D" id="3.90.1510.10">
    <property type="entry name" value="Glycerate kinase, domain 2"/>
    <property type="match status" value="1"/>
</dbReference>
<dbReference type="Pfam" id="PF02595">
    <property type="entry name" value="Gly_kinase"/>
    <property type="match status" value="1"/>
</dbReference>
<dbReference type="SUPFAM" id="SSF110738">
    <property type="entry name" value="Glycerate kinase I"/>
    <property type="match status" value="1"/>
</dbReference>
<comment type="similarity">
    <text evidence="1 4">Belongs to the glycerate kinase type-1 family.</text>
</comment>
<keyword evidence="2 4" id="KW-0808">Transferase</keyword>
<dbReference type="EMBL" id="JAATJN010000001">
    <property type="protein sequence ID" value="NJC58515.1"/>
    <property type="molecule type" value="Genomic_DNA"/>
</dbReference>
<evidence type="ECO:0000256" key="3">
    <source>
        <dbReference type="ARBA" id="ARBA00022777"/>
    </source>
</evidence>
<reference evidence="5 6" key="1">
    <citation type="submission" date="2020-03" db="EMBL/GenBank/DDBJ databases">
        <title>Sequencing the genomes of 1000 actinobacteria strains.</title>
        <authorList>
            <person name="Klenk H.-P."/>
        </authorList>
    </citation>
    <scope>NUCLEOTIDE SEQUENCE [LARGE SCALE GENOMIC DNA]</scope>
    <source>
        <strain evidence="5 6">DSM 18964</strain>
    </source>
</reference>
<dbReference type="EC" id="2.7.1.31" evidence="5"/>
<dbReference type="GO" id="GO:0031388">
    <property type="term" value="P:organic acid phosphorylation"/>
    <property type="evidence" value="ECO:0007669"/>
    <property type="project" value="UniProtKB-UniRule"/>
</dbReference>
<name>A0A846S445_9MICO</name>
<dbReference type="InterPro" id="IPR036129">
    <property type="entry name" value="Glycerate_kinase_sf"/>
</dbReference>
<dbReference type="Gene3D" id="3.40.50.10350">
    <property type="entry name" value="Glycerate kinase, domain 1"/>
    <property type="match status" value="1"/>
</dbReference>
<comment type="caution">
    <text evidence="5">The sequence shown here is derived from an EMBL/GenBank/DDBJ whole genome shotgun (WGS) entry which is preliminary data.</text>
</comment>
<dbReference type="AlphaFoldDB" id="A0A846S445"/>
<gene>
    <name evidence="5" type="ORF">BKA07_003550</name>
</gene>
<dbReference type="InterPro" id="IPR018193">
    <property type="entry name" value="Glyc_kinase_flavodox-like_fold"/>
</dbReference>
<accession>A0A846S445</accession>
<dbReference type="InterPro" id="IPR004381">
    <property type="entry name" value="Glycerate_kinase"/>
</dbReference>
<evidence type="ECO:0000256" key="4">
    <source>
        <dbReference type="PIRNR" id="PIRNR006078"/>
    </source>
</evidence>
<dbReference type="PIRSF" id="PIRSF006078">
    <property type="entry name" value="GlxK"/>
    <property type="match status" value="1"/>
</dbReference>
<dbReference type="RefSeq" id="WP_245162004.1">
    <property type="nucleotide sequence ID" value="NZ_BAAAPQ010000038.1"/>
</dbReference>
<dbReference type="NCBIfam" id="TIGR00045">
    <property type="entry name" value="glycerate kinase"/>
    <property type="match status" value="1"/>
</dbReference>
<dbReference type="InterPro" id="IPR018197">
    <property type="entry name" value="Glycerate_kinase_RE-like"/>
</dbReference>
<dbReference type="Proteomes" id="UP000576792">
    <property type="component" value="Unassembled WGS sequence"/>
</dbReference>
<dbReference type="GO" id="GO:0008887">
    <property type="term" value="F:glycerate kinase activity"/>
    <property type="evidence" value="ECO:0007669"/>
    <property type="project" value="UniProtKB-UniRule"/>
</dbReference>
<evidence type="ECO:0000313" key="5">
    <source>
        <dbReference type="EMBL" id="NJC58515.1"/>
    </source>
</evidence>
<keyword evidence="6" id="KW-1185">Reference proteome</keyword>
<keyword evidence="3 4" id="KW-0418">Kinase</keyword>
<evidence type="ECO:0000256" key="1">
    <source>
        <dbReference type="ARBA" id="ARBA00006284"/>
    </source>
</evidence>
<proteinExistence type="inferred from homology"/>
<organism evidence="5 6">
    <name type="scientific">Brevibacterium marinum</name>
    <dbReference type="NCBI Taxonomy" id="418643"/>
    <lineage>
        <taxon>Bacteria</taxon>
        <taxon>Bacillati</taxon>
        <taxon>Actinomycetota</taxon>
        <taxon>Actinomycetes</taxon>
        <taxon>Micrococcales</taxon>
        <taxon>Brevibacteriaceae</taxon>
        <taxon>Brevibacterium</taxon>
    </lineage>
</organism>
<evidence type="ECO:0000256" key="2">
    <source>
        <dbReference type="ARBA" id="ARBA00022679"/>
    </source>
</evidence>